<keyword evidence="3" id="KW-1185">Reference proteome</keyword>
<dbReference type="AlphaFoldDB" id="A0A506U6C3"/>
<sequence>MNNEPYANRNLNINEILLRRALEAAQRRQNDLEQQQEQERQRQEAQQRQDDFNRNASLTQRSALAVFEEANRNGTAVKDLPIPPKMQALVRSFDDGKQKSRDAQPSTSANTYHPAPQDFAGAPSGHRNDAQNIMDDNVSAGGSWNQSR</sequence>
<feature type="compositionally biased region" description="Basic and acidic residues" evidence="1">
    <location>
        <begin position="92"/>
        <end position="102"/>
    </location>
</feature>
<accession>A0A506U6C3</accession>
<protein>
    <submittedName>
        <fullName evidence="2">Uncharacterized protein</fullName>
    </submittedName>
</protein>
<name>A0A506U6C3_9HYPH</name>
<gene>
    <name evidence="2" type="ORF">FJU08_13745</name>
</gene>
<evidence type="ECO:0000313" key="3">
    <source>
        <dbReference type="Proteomes" id="UP000318801"/>
    </source>
</evidence>
<feature type="region of interest" description="Disordered" evidence="1">
    <location>
        <begin position="73"/>
        <end position="148"/>
    </location>
</feature>
<organism evidence="2 3">
    <name type="scientific">Martelella alba</name>
    <dbReference type="NCBI Taxonomy" id="2590451"/>
    <lineage>
        <taxon>Bacteria</taxon>
        <taxon>Pseudomonadati</taxon>
        <taxon>Pseudomonadota</taxon>
        <taxon>Alphaproteobacteria</taxon>
        <taxon>Hyphomicrobiales</taxon>
        <taxon>Aurantimonadaceae</taxon>
        <taxon>Martelella</taxon>
    </lineage>
</organism>
<feature type="compositionally biased region" description="Basic and acidic residues" evidence="1">
    <location>
        <begin position="28"/>
        <end position="53"/>
    </location>
</feature>
<evidence type="ECO:0000256" key="1">
    <source>
        <dbReference type="SAM" id="MobiDB-lite"/>
    </source>
</evidence>
<dbReference type="EMBL" id="VHLG01000009">
    <property type="protein sequence ID" value="TPW29400.1"/>
    <property type="molecule type" value="Genomic_DNA"/>
</dbReference>
<comment type="caution">
    <text evidence="2">The sequence shown here is derived from an EMBL/GenBank/DDBJ whole genome shotgun (WGS) entry which is preliminary data.</text>
</comment>
<dbReference type="Proteomes" id="UP000318801">
    <property type="component" value="Unassembled WGS sequence"/>
</dbReference>
<reference evidence="2 3" key="1">
    <citation type="submission" date="2019-06" db="EMBL/GenBank/DDBJ databases">
        <authorList>
            <person name="Li M."/>
        </authorList>
    </citation>
    <scope>NUCLEOTIDE SEQUENCE [LARGE SCALE GENOMIC DNA]</scope>
    <source>
        <strain evidence="2 3">BGMRC2036</strain>
    </source>
</reference>
<proteinExistence type="predicted"/>
<feature type="region of interest" description="Disordered" evidence="1">
    <location>
        <begin position="28"/>
        <end position="57"/>
    </location>
</feature>
<dbReference type="RefSeq" id="WP_141149596.1">
    <property type="nucleotide sequence ID" value="NZ_VHLG01000009.1"/>
</dbReference>
<evidence type="ECO:0000313" key="2">
    <source>
        <dbReference type="EMBL" id="TPW29400.1"/>
    </source>
</evidence>